<gene>
    <name evidence="2" type="ORF">A3B10_01460</name>
</gene>
<protein>
    <recommendedName>
        <fullName evidence="4">Photosynthesis system II assembly factor Ycf48/Hcf136-like domain-containing protein</fullName>
    </recommendedName>
</protein>
<proteinExistence type="predicted"/>
<dbReference type="Proteomes" id="UP000177281">
    <property type="component" value="Unassembled WGS sequence"/>
</dbReference>
<feature type="chain" id="PRO_5009520447" description="Photosynthesis system II assembly factor Ycf48/Hcf136-like domain-containing protein" evidence="1">
    <location>
        <begin position="18"/>
        <end position="354"/>
    </location>
</feature>
<comment type="caution">
    <text evidence="2">The sequence shown here is derived from an EMBL/GenBank/DDBJ whole genome shotgun (WGS) entry which is preliminary data.</text>
</comment>
<name>A0A1F5PX03_9BACT</name>
<evidence type="ECO:0008006" key="4">
    <source>
        <dbReference type="Google" id="ProtNLM"/>
    </source>
</evidence>
<dbReference type="EMBL" id="MFFB01000018">
    <property type="protein sequence ID" value="OGE94449.1"/>
    <property type="molecule type" value="Genomic_DNA"/>
</dbReference>
<sequence length="354" mass="37863">MRKFLILILGLSFIAASCDFGNLLSGESSGTRGVFRSEDGGQTYRSSSQLSKGTFSNLSINSIIFDSTNPLILYVGASNGMYKSEDGANSWRYILSGMIVSDIAANFRDDQIIYAAGIAGSSGKIIKSSDGGTTWIDVYNEPSKNNAVLTIAVATTNSAVLVAGLTNGEIIRSFDEGRTWQAIKDFSDRILRIRFSPSGSVYALTLHSGIQQSKDSGLNWENISSSLTQTGFSNSGSQVTTASAFYDFSYDRKQSGVLYLGTEEGLFRSVNDGGAWSFIKLPLKNASLRTSAVTVDPSNSNVIYAAVAATVLKSVNGGLTWETKVLPIAGSEVRSIIVNPQSANFIYLGVGNKR</sequence>
<dbReference type="PANTHER" id="PTHR43739">
    <property type="entry name" value="XYLOGLUCANASE (EUROFUNG)"/>
    <property type="match status" value="1"/>
</dbReference>
<dbReference type="AlphaFoldDB" id="A0A1F5PX03"/>
<dbReference type="SUPFAM" id="SSF110296">
    <property type="entry name" value="Oligoxyloglucan reducing end-specific cellobiohydrolase"/>
    <property type="match status" value="1"/>
</dbReference>
<keyword evidence="1" id="KW-0732">Signal</keyword>
<dbReference type="PANTHER" id="PTHR43739:SF5">
    <property type="entry name" value="EXO-ALPHA-SIALIDASE"/>
    <property type="match status" value="1"/>
</dbReference>
<dbReference type="InterPro" id="IPR052025">
    <property type="entry name" value="Xyloglucanase_GH74"/>
</dbReference>
<dbReference type="SUPFAM" id="SSF50939">
    <property type="entry name" value="Sialidases"/>
    <property type="match status" value="1"/>
</dbReference>
<organism evidence="2 3">
    <name type="scientific">Candidatus Doudnabacteria bacterium RIFCSPLOWO2_01_FULL_44_21</name>
    <dbReference type="NCBI Taxonomy" id="1817841"/>
    <lineage>
        <taxon>Bacteria</taxon>
        <taxon>Candidatus Doudnaibacteriota</taxon>
    </lineage>
</organism>
<evidence type="ECO:0000256" key="1">
    <source>
        <dbReference type="SAM" id="SignalP"/>
    </source>
</evidence>
<dbReference type="InterPro" id="IPR036278">
    <property type="entry name" value="Sialidase_sf"/>
</dbReference>
<dbReference type="Gene3D" id="2.130.10.10">
    <property type="entry name" value="YVTN repeat-like/Quinoprotein amine dehydrogenase"/>
    <property type="match status" value="3"/>
</dbReference>
<evidence type="ECO:0000313" key="3">
    <source>
        <dbReference type="Proteomes" id="UP000177281"/>
    </source>
</evidence>
<dbReference type="CDD" id="cd15482">
    <property type="entry name" value="Sialidase_non-viral"/>
    <property type="match status" value="1"/>
</dbReference>
<accession>A0A1F5PX03</accession>
<dbReference type="GO" id="GO:0010411">
    <property type="term" value="P:xyloglucan metabolic process"/>
    <property type="evidence" value="ECO:0007669"/>
    <property type="project" value="TreeGrafter"/>
</dbReference>
<evidence type="ECO:0000313" key="2">
    <source>
        <dbReference type="EMBL" id="OGE94449.1"/>
    </source>
</evidence>
<dbReference type="InterPro" id="IPR015943">
    <property type="entry name" value="WD40/YVTN_repeat-like_dom_sf"/>
</dbReference>
<dbReference type="PROSITE" id="PS51257">
    <property type="entry name" value="PROKAR_LIPOPROTEIN"/>
    <property type="match status" value="1"/>
</dbReference>
<dbReference type="STRING" id="1817841.A3B10_01460"/>
<reference evidence="2 3" key="1">
    <citation type="journal article" date="2016" name="Nat. Commun.">
        <title>Thousands of microbial genomes shed light on interconnected biogeochemical processes in an aquifer system.</title>
        <authorList>
            <person name="Anantharaman K."/>
            <person name="Brown C.T."/>
            <person name="Hug L.A."/>
            <person name="Sharon I."/>
            <person name="Castelle C.J."/>
            <person name="Probst A.J."/>
            <person name="Thomas B.C."/>
            <person name="Singh A."/>
            <person name="Wilkins M.J."/>
            <person name="Karaoz U."/>
            <person name="Brodie E.L."/>
            <person name="Williams K.H."/>
            <person name="Hubbard S.S."/>
            <person name="Banfield J.F."/>
        </authorList>
    </citation>
    <scope>NUCLEOTIDE SEQUENCE [LARGE SCALE GENOMIC DNA]</scope>
</reference>
<feature type="signal peptide" evidence="1">
    <location>
        <begin position="1"/>
        <end position="17"/>
    </location>
</feature>